<keyword evidence="1" id="KW-0812">Transmembrane</keyword>
<dbReference type="EMBL" id="SLWB01000002">
    <property type="protein sequence ID" value="TCN72184.1"/>
    <property type="molecule type" value="Genomic_DNA"/>
</dbReference>
<reference evidence="2 3" key="1">
    <citation type="submission" date="2019-03" db="EMBL/GenBank/DDBJ databases">
        <title>Genomic Encyclopedia of Archaeal and Bacterial Type Strains, Phase II (KMG-II): from individual species to whole genera.</title>
        <authorList>
            <person name="Goeker M."/>
        </authorList>
    </citation>
    <scope>NUCLEOTIDE SEQUENCE [LARGE SCALE GENOMIC DNA]</scope>
    <source>
        <strain evidence="2 3">RL-C</strain>
    </source>
</reference>
<evidence type="ECO:0000256" key="1">
    <source>
        <dbReference type="SAM" id="Phobius"/>
    </source>
</evidence>
<protein>
    <submittedName>
        <fullName evidence="2">Uncharacterized protein</fullName>
    </submittedName>
</protein>
<name>A0A4R2EYX4_9BACT</name>
<gene>
    <name evidence="2" type="ORF">CLV25_102147</name>
</gene>
<dbReference type="RefSeq" id="WP_131838247.1">
    <property type="nucleotide sequence ID" value="NZ_SLWB01000002.1"/>
</dbReference>
<evidence type="ECO:0000313" key="2">
    <source>
        <dbReference type="EMBL" id="TCN72184.1"/>
    </source>
</evidence>
<accession>A0A4R2EYX4</accession>
<sequence length="211" mass="23784">MERIAELLNRYFEGETSIEEERELRAFFRTTQILPSQWEDYRTIFGYFDGERAIVSDRGAAALPVRHRVRNIAWLSTVAAAAACAVFALLYEVKEPTIVAPERSVAQAVKVERVEEVNRVAPQPAKVAPVAISKGKKNRKVAPAKVEEAKSRIVKPARKRQTIDALEEVNGVDNSLKKFEVIRDVNRSLSPLSSLAYLEKYCPAEDENNKK</sequence>
<evidence type="ECO:0000313" key="3">
    <source>
        <dbReference type="Proteomes" id="UP000294830"/>
    </source>
</evidence>
<comment type="caution">
    <text evidence="2">The sequence shown here is derived from an EMBL/GenBank/DDBJ whole genome shotgun (WGS) entry which is preliminary data.</text>
</comment>
<feature type="transmembrane region" description="Helical" evidence="1">
    <location>
        <begin position="72"/>
        <end position="91"/>
    </location>
</feature>
<dbReference type="AlphaFoldDB" id="A0A4R2EYX4"/>
<dbReference type="OrthoDB" id="1098521at2"/>
<proteinExistence type="predicted"/>
<organism evidence="2 3">
    <name type="scientific">Acetobacteroides hydrogenigenes</name>
    <dbReference type="NCBI Taxonomy" id="979970"/>
    <lineage>
        <taxon>Bacteria</taxon>
        <taxon>Pseudomonadati</taxon>
        <taxon>Bacteroidota</taxon>
        <taxon>Bacteroidia</taxon>
        <taxon>Bacteroidales</taxon>
        <taxon>Rikenellaceae</taxon>
        <taxon>Acetobacteroides</taxon>
    </lineage>
</organism>
<dbReference type="Proteomes" id="UP000294830">
    <property type="component" value="Unassembled WGS sequence"/>
</dbReference>
<keyword evidence="1" id="KW-0472">Membrane</keyword>
<keyword evidence="3" id="KW-1185">Reference proteome</keyword>
<keyword evidence="1" id="KW-1133">Transmembrane helix</keyword>